<dbReference type="OrthoDB" id="6106870at2759"/>
<dbReference type="Pfam" id="PF00010">
    <property type="entry name" value="HLH"/>
    <property type="match status" value="1"/>
</dbReference>
<dbReference type="InterPro" id="IPR036638">
    <property type="entry name" value="HLH_DNA-bd_sf"/>
</dbReference>
<evidence type="ECO:0000313" key="8">
    <source>
        <dbReference type="Proteomes" id="UP000321393"/>
    </source>
</evidence>
<evidence type="ECO:0000313" key="9">
    <source>
        <dbReference type="Proteomes" id="UP000321947"/>
    </source>
</evidence>
<keyword evidence="3" id="KW-0804">Transcription</keyword>
<keyword evidence="2" id="KW-0805">Transcription regulation</keyword>
<proteinExistence type="predicted"/>
<evidence type="ECO:0000256" key="4">
    <source>
        <dbReference type="ARBA" id="ARBA00023242"/>
    </source>
</evidence>
<sequence length="87" mass="9772">MEPFYQFSSLQPSQQVKLESCPTLLSAGVVGDDITAMDKKLKHNANERDRRRKINSLYYSLRCLLPPTDSMVGFASYDISSITLGVK</sequence>
<comment type="caution">
    <text evidence="6">The sequence shown here is derived from an EMBL/GenBank/DDBJ whole genome shotgun (WGS) entry which is preliminary data.</text>
</comment>
<dbReference type="SUPFAM" id="SSF47459">
    <property type="entry name" value="HLH, helix-loop-helix DNA-binding domain"/>
    <property type="match status" value="1"/>
</dbReference>
<dbReference type="Gene3D" id="4.10.280.10">
    <property type="entry name" value="Helix-loop-helix DNA-binding domain"/>
    <property type="match status" value="1"/>
</dbReference>
<dbReference type="AlphaFoldDB" id="A0A5A7SIL4"/>
<dbReference type="EMBL" id="SSTD01005467">
    <property type="protein sequence ID" value="TYK21925.1"/>
    <property type="molecule type" value="Genomic_DNA"/>
</dbReference>
<name>A0A5A7SIL4_CUCMM</name>
<evidence type="ECO:0000256" key="2">
    <source>
        <dbReference type="ARBA" id="ARBA00023015"/>
    </source>
</evidence>
<protein>
    <submittedName>
        <fullName evidence="6 7">Transcription factor bHLH101-like</fullName>
    </submittedName>
</protein>
<comment type="subcellular location">
    <subcellularLocation>
        <location evidence="1">Nucleus</location>
    </subcellularLocation>
</comment>
<organism evidence="6 8">
    <name type="scientific">Cucumis melo var. makuwa</name>
    <name type="common">Oriental melon</name>
    <dbReference type="NCBI Taxonomy" id="1194695"/>
    <lineage>
        <taxon>Eukaryota</taxon>
        <taxon>Viridiplantae</taxon>
        <taxon>Streptophyta</taxon>
        <taxon>Embryophyta</taxon>
        <taxon>Tracheophyta</taxon>
        <taxon>Spermatophyta</taxon>
        <taxon>Magnoliopsida</taxon>
        <taxon>eudicotyledons</taxon>
        <taxon>Gunneridae</taxon>
        <taxon>Pentapetalae</taxon>
        <taxon>rosids</taxon>
        <taxon>fabids</taxon>
        <taxon>Cucurbitales</taxon>
        <taxon>Cucurbitaceae</taxon>
        <taxon>Benincaseae</taxon>
        <taxon>Cucumis</taxon>
    </lineage>
</organism>
<evidence type="ECO:0000256" key="3">
    <source>
        <dbReference type="ARBA" id="ARBA00023163"/>
    </source>
</evidence>
<dbReference type="SMR" id="A0A5A7SIL4"/>
<evidence type="ECO:0000313" key="7">
    <source>
        <dbReference type="EMBL" id="TYK21925.1"/>
    </source>
</evidence>
<reference evidence="8 9" key="1">
    <citation type="submission" date="2019-08" db="EMBL/GenBank/DDBJ databases">
        <title>Draft genome sequences of two oriental melons (Cucumis melo L. var makuwa).</title>
        <authorList>
            <person name="Kwon S.-Y."/>
        </authorList>
    </citation>
    <scope>NUCLEOTIDE SEQUENCE [LARGE SCALE GENOMIC DNA]</scope>
    <source>
        <strain evidence="9">cv. Chang Bougi</strain>
        <strain evidence="8">cv. SW 3</strain>
        <tissue evidence="6">Leaf</tissue>
    </source>
</reference>
<dbReference type="Proteomes" id="UP000321947">
    <property type="component" value="Unassembled WGS sequence"/>
</dbReference>
<evidence type="ECO:0000313" key="6">
    <source>
        <dbReference type="EMBL" id="KAA0026018.1"/>
    </source>
</evidence>
<dbReference type="GO" id="GO:0005634">
    <property type="term" value="C:nucleus"/>
    <property type="evidence" value="ECO:0007669"/>
    <property type="project" value="UniProtKB-SubCell"/>
</dbReference>
<accession>A0A5A7SIL4</accession>
<dbReference type="PROSITE" id="PS50888">
    <property type="entry name" value="BHLH"/>
    <property type="match status" value="1"/>
</dbReference>
<keyword evidence="4" id="KW-0539">Nucleus</keyword>
<dbReference type="InterPro" id="IPR011598">
    <property type="entry name" value="bHLH_dom"/>
</dbReference>
<evidence type="ECO:0000256" key="1">
    <source>
        <dbReference type="ARBA" id="ARBA00004123"/>
    </source>
</evidence>
<gene>
    <name evidence="7" type="ORF">E5676_scaffold1479G00080</name>
    <name evidence="6" type="ORF">E6C27_scaffold34G003450</name>
</gene>
<dbReference type="GO" id="GO:0046983">
    <property type="term" value="F:protein dimerization activity"/>
    <property type="evidence" value="ECO:0007669"/>
    <property type="project" value="InterPro"/>
</dbReference>
<evidence type="ECO:0000259" key="5">
    <source>
        <dbReference type="PROSITE" id="PS50888"/>
    </source>
</evidence>
<dbReference type="Proteomes" id="UP000321393">
    <property type="component" value="Unassembled WGS sequence"/>
</dbReference>
<feature type="domain" description="BHLH" evidence="5">
    <location>
        <begin position="38"/>
        <end position="87"/>
    </location>
</feature>
<dbReference type="EMBL" id="SSTE01023063">
    <property type="protein sequence ID" value="KAA0026018.1"/>
    <property type="molecule type" value="Genomic_DNA"/>
</dbReference>